<evidence type="ECO:0000256" key="1">
    <source>
        <dbReference type="ARBA" id="ARBA00004429"/>
    </source>
</evidence>
<dbReference type="Proteomes" id="UP000177947">
    <property type="component" value="Unassembled WGS sequence"/>
</dbReference>
<feature type="transmembrane region" description="Helical" evidence="8">
    <location>
        <begin position="129"/>
        <end position="146"/>
    </location>
</feature>
<dbReference type="InterPro" id="IPR018227">
    <property type="entry name" value="Amino_acid_transport_2"/>
</dbReference>
<keyword evidence="3" id="KW-1003">Cell membrane</keyword>
<feature type="transmembrane region" description="Helical" evidence="8">
    <location>
        <begin position="158"/>
        <end position="177"/>
    </location>
</feature>
<dbReference type="EMBL" id="MEYQ01000043">
    <property type="protein sequence ID" value="OGD38479.1"/>
    <property type="molecule type" value="Genomic_DNA"/>
</dbReference>
<evidence type="ECO:0000313" key="9">
    <source>
        <dbReference type="EMBL" id="OGD38479.1"/>
    </source>
</evidence>
<evidence type="ECO:0000256" key="2">
    <source>
        <dbReference type="ARBA" id="ARBA00022448"/>
    </source>
</evidence>
<dbReference type="PANTHER" id="PTHR32195">
    <property type="entry name" value="OS07G0662800 PROTEIN"/>
    <property type="match status" value="1"/>
</dbReference>
<keyword evidence="5 8" id="KW-0812">Transmembrane</keyword>
<dbReference type="GO" id="GO:0003333">
    <property type="term" value="P:amino acid transmembrane transport"/>
    <property type="evidence" value="ECO:0007669"/>
    <property type="project" value="InterPro"/>
</dbReference>
<keyword evidence="2" id="KW-0813">Transport</keyword>
<feature type="transmembrane region" description="Helical" evidence="8">
    <location>
        <begin position="12"/>
        <end position="33"/>
    </location>
</feature>
<feature type="transmembrane region" description="Helical" evidence="8">
    <location>
        <begin position="39"/>
        <end position="64"/>
    </location>
</feature>
<keyword evidence="7 8" id="KW-0472">Membrane</keyword>
<organism evidence="9 10">
    <name type="scientific">Candidatus Azambacteria bacterium RIFCSPLOWO2_01_FULL_37_9</name>
    <dbReference type="NCBI Taxonomy" id="1797297"/>
    <lineage>
        <taxon>Bacteria</taxon>
        <taxon>Candidatus Azamiibacteriota</taxon>
    </lineage>
</organism>
<protein>
    <recommendedName>
        <fullName evidence="11">Amino acid transporter transmembrane domain-containing protein</fullName>
    </recommendedName>
</protein>
<comment type="caution">
    <text evidence="9">The sequence shown here is derived from an EMBL/GenBank/DDBJ whole genome shotgun (WGS) entry which is preliminary data.</text>
</comment>
<keyword evidence="6 8" id="KW-1133">Transmembrane helix</keyword>
<feature type="transmembrane region" description="Helical" evidence="8">
    <location>
        <begin position="365"/>
        <end position="383"/>
    </location>
</feature>
<feature type="transmembrane region" description="Helical" evidence="8">
    <location>
        <begin position="84"/>
        <end position="106"/>
    </location>
</feature>
<feature type="transmembrane region" description="Helical" evidence="8">
    <location>
        <begin position="325"/>
        <end position="345"/>
    </location>
</feature>
<feature type="transmembrane region" description="Helical" evidence="8">
    <location>
        <begin position="265"/>
        <end position="289"/>
    </location>
</feature>
<dbReference type="PANTHER" id="PTHR32195:SF26">
    <property type="entry name" value="TRYPTOPHAN OR TYROSINE TRANSPORTER PROTEIN"/>
    <property type="match status" value="1"/>
</dbReference>
<sequence>MLTQILNRNFFYAVTTLIGTIVGVGIFGLPYAFSRAGFFIGLAQLIVLGGVTMIIHLMFGEIILRTNEKHNLPGYIERYLGKRWEVLVSFSVLTGILGSMVAYILVGGTFLNVLLGQITGFSDFFSDNILYLAFWFLLTMFILFGLKTIEAVEFIMTIILIMAVAAIAILSMPYVNVGNLFIFNNPDIFLPYGVILFALAGTVAIPEIREILTGNEKKIKPAIILGILVPVAIYALFTFVINGVTGPATSQEALSGLYKVVGGPIYILGAIFGILAIATSYITFGYYLYETFLYYYGINRMFAHLLIAVIPITFVLLGVRNFIAIISFLGAVMGGFEGIAMILTYFKAKKSGNRTPEYSLKIPHFVYYFLMLVFILGIIYTVAYRG</sequence>
<comment type="subcellular location">
    <subcellularLocation>
        <location evidence="1">Cell inner membrane</location>
        <topology evidence="1">Multi-pass membrane protein</topology>
    </subcellularLocation>
</comment>
<proteinExistence type="predicted"/>
<evidence type="ECO:0008006" key="11">
    <source>
        <dbReference type="Google" id="ProtNLM"/>
    </source>
</evidence>
<name>A0A1F5C6K6_9BACT</name>
<feature type="transmembrane region" description="Helical" evidence="8">
    <location>
        <begin position="301"/>
        <end position="319"/>
    </location>
</feature>
<evidence type="ECO:0000256" key="8">
    <source>
        <dbReference type="SAM" id="Phobius"/>
    </source>
</evidence>
<evidence type="ECO:0000256" key="7">
    <source>
        <dbReference type="ARBA" id="ARBA00023136"/>
    </source>
</evidence>
<feature type="transmembrane region" description="Helical" evidence="8">
    <location>
        <begin position="189"/>
        <end position="209"/>
    </location>
</feature>
<reference evidence="9 10" key="1">
    <citation type="journal article" date="2016" name="Nat. Commun.">
        <title>Thousands of microbial genomes shed light on interconnected biogeochemical processes in an aquifer system.</title>
        <authorList>
            <person name="Anantharaman K."/>
            <person name="Brown C.T."/>
            <person name="Hug L.A."/>
            <person name="Sharon I."/>
            <person name="Castelle C.J."/>
            <person name="Probst A.J."/>
            <person name="Thomas B.C."/>
            <person name="Singh A."/>
            <person name="Wilkins M.J."/>
            <person name="Karaoz U."/>
            <person name="Brodie E.L."/>
            <person name="Williams K.H."/>
            <person name="Hubbard S.S."/>
            <person name="Banfield J.F."/>
        </authorList>
    </citation>
    <scope>NUCLEOTIDE SEQUENCE [LARGE SCALE GENOMIC DNA]</scope>
</reference>
<evidence type="ECO:0000256" key="3">
    <source>
        <dbReference type="ARBA" id="ARBA00022475"/>
    </source>
</evidence>
<evidence type="ECO:0000256" key="6">
    <source>
        <dbReference type="ARBA" id="ARBA00022989"/>
    </source>
</evidence>
<dbReference type="GO" id="GO:0005886">
    <property type="term" value="C:plasma membrane"/>
    <property type="evidence" value="ECO:0007669"/>
    <property type="project" value="UniProtKB-SubCell"/>
</dbReference>
<keyword evidence="4" id="KW-0997">Cell inner membrane</keyword>
<evidence type="ECO:0000256" key="5">
    <source>
        <dbReference type="ARBA" id="ARBA00022692"/>
    </source>
</evidence>
<gene>
    <name evidence="9" type="ORF">A2907_02830</name>
</gene>
<evidence type="ECO:0000256" key="4">
    <source>
        <dbReference type="ARBA" id="ARBA00022519"/>
    </source>
</evidence>
<dbReference type="Pfam" id="PF03222">
    <property type="entry name" value="Trp_Tyr_perm"/>
    <property type="match status" value="1"/>
</dbReference>
<feature type="transmembrane region" description="Helical" evidence="8">
    <location>
        <begin position="221"/>
        <end position="245"/>
    </location>
</feature>
<accession>A0A1F5C6K6</accession>
<dbReference type="Gene3D" id="1.20.1740.10">
    <property type="entry name" value="Amino acid/polyamine transporter I"/>
    <property type="match status" value="1"/>
</dbReference>
<evidence type="ECO:0000313" key="10">
    <source>
        <dbReference type="Proteomes" id="UP000177947"/>
    </source>
</evidence>
<dbReference type="AlphaFoldDB" id="A0A1F5C6K6"/>